<reference evidence="3 4" key="1">
    <citation type="submission" date="2014-11" db="EMBL/GenBank/DDBJ databases">
        <authorList>
            <person name="Zhu J."/>
            <person name="Qi W."/>
            <person name="Song R."/>
        </authorList>
    </citation>
    <scope>NUCLEOTIDE SEQUENCE [LARGE SCALE GENOMIC DNA]</scope>
</reference>
<dbReference type="SUPFAM" id="SSF53335">
    <property type="entry name" value="S-adenosyl-L-methionine-dependent methyltransferases"/>
    <property type="match status" value="1"/>
</dbReference>
<dbReference type="InterPro" id="IPR029063">
    <property type="entry name" value="SAM-dependent_MTases_sf"/>
</dbReference>
<evidence type="ECO:0000256" key="2">
    <source>
        <dbReference type="SAM" id="SignalP"/>
    </source>
</evidence>
<dbReference type="OrthoDB" id="407150at2759"/>
<evidence type="ECO:0000313" key="3">
    <source>
        <dbReference type="EMBL" id="CEM10938.1"/>
    </source>
</evidence>
<evidence type="ECO:0000313" key="4">
    <source>
        <dbReference type="Proteomes" id="UP000041254"/>
    </source>
</evidence>
<organism evidence="3 4">
    <name type="scientific">Vitrella brassicaformis (strain CCMP3155)</name>
    <dbReference type="NCBI Taxonomy" id="1169540"/>
    <lineage>
        <taxon>Eukaryota</taxon>
        <taxon>Sar</taxon>
        <taxon>Alveolata</taxon>
        <taxon>Colpodellida</taxon>
        <taxon>Vitrellaceae</taxon>
        <taxon>Vitrella</taxon>
    </lineage>
</organism>
<feature type="chain" id="PRO_5005188415" description="Methyltransferase domain-containing protein" evidence="2">
    <location>
        <begin position="19"/>
        <end position="269"/>
    </location>
</feature>
<proteinExistence type="predicted"/>
<gene>
    <name evidence="3" type="ORF">Vbra_15093</name>
</gene>
<dbReference type="Proteomes" id="UP000041254">
    <property type="component" value="Unassembled WGS sequence"/>
</dbReference>
<evidence type="ECO:0000256" key="1">
    <source>
        <dbReference type="SAM" id="MobiDB-lite"/>
    </source>
</evidence>
<dbReference type="EMBL" id="CDMY01000406">
    <property type="protein sequence ID" value="CEM10938.1"/>
    <property type="molecule type" value="Genomic_DNA"/>
</dbReference>
<dbReference type="OMA" id="FISARHP"/>
<name>A0A0G4FCI8_VITBC</name>
<feature type="signal peptide" evidence="2">
    <location>
        <begin position="1"/>
        <end position="18"/>
    </location>
</feature>
<dbReference type="VEuPathDB" id="CryptoDB:Vbra_15093"/>
<dbReference type="InParanoid" id="A0A0G4FCI8"/>
<evidence type="ECO:0008006" key="5">
    <source>
        <dbReference type="Google" id="ProtNLM"/>
    </source>
</evidence>
<dbReference type="AlphaFoldDB" id="A0A0G4FCI8"/>
<protein>
    <recommendedName>
        <fullName evidence="5">Methyltransferase domain-containing protein</fullName>
    </recommendedName>
</protein>
<feature type="region of interest" description="Disordered" evidence="1">
    <location>
        <begin position="230"/>
        <end position="269"/>
    </location>
</feature>
<dbReference type="Gene3D" id="3.40.50.150">
    <property type="entry name" value="Vaccinia Virus protein VP39"/>
    <property type="match status" value="1"/>
</dbReference>
<accession>A0A0G4FCI8</accession>
<keyword evidence="4" id="KW-1185">Reference proteome</keyword>
<sequence>MGLLLFWCWTALLEPALLKRMQRGVWFVYLKPSAHLWDTLHAAADPQGGLWGYKANVHGEIDTFISARHPHYRSLWDTACNLGYLLTRLAHSHPNATHYGSDISPLMVNVTQKRCDGHCVTAPSDLFSLQQHDTRLPRAFPRAFDLVIVSDVLYYAKWRGLPPVLWQYGLLPSWLISASQHSFWDRLRSLACSEVILSNHENNPAVLGLMTAMGATPVMPKKTIWTAKGTAPREACNGSGEEERDAVVGSSSVSHMKGKPRGFALAPGR</sequence>
<keyword evidence="2" id="KW-0732">Signal</keyword>